<organism evidence="1">
    <name type="scientific">marine sediment metagenome</name>
    <dbReference type="NCBI Taxonomy" id="412755"/>
    <lineage>
        <taxon>unclassified sequences</taxon>
        <taxon>metagenomes</taxon>
        <taxon>ecological metagenomes</taxon>
    </lineage>
</organism>
<dbReference type="EMBL" id="BARS01055918">
    <property type="protein sequence ID" value="GAG50080.1"/>
    <property type="molecule type" value="Genomic_DNA"/>
</dbReference>
<proteinExistence type="predicted"/>
<accession>X0Y307</accession>
<feature type="non-terminal residue" evidence="1">
    <location>
        <position position="1"/>
    </location>
</feature>
<reference evidence="1" key="1">
    <citation type="journal article" date="2014" name="Front. Microbiol.">
        <title>High frequency of phylogenetically diverse reductive dehalogenase-homologous genes in deep subseafloor sedimentary metagenomes.</title>
        <authorList>
            <person name="Kawai M."/>
            <person name="Futagami T."/>
            <person name="Toyoda A."/>
            <person name="Takaki Y."/>
            <person name="Nishi S."/>
            <person name="Hori S."/>
            <person name="Arai W."/>
            <person name="Tsubouchi T."/>
            <person name="Morono Y."/>
            <person name="Uchiyama I."/>
            <person name="Ito T."/>
            <person name="Fujiyama A."/>
            <person name="Inagaki F."/>
            <person name="Takami H."/>
        </authorList>
    </citation>
    <scope>NUCLEOTIDE SEQUENCE</scope>
    <source>
        <strain evidence="1">Expedition CK06-06</strain>
    </source>
</reference>
<comment type="caution">
    <text evidence="1">The sequence shown here is derived from an EMBL/GenBank/DDBJ whole genome shotgun (WGS) entry which is preliminary data.</text>
</comment>
<gene>
    <name evidence="1" type="ORF">S01H1_82476</name>
</gene>
<evidence type="ECO:0000313" key="1">
    <source>
        <dbReference type="EMBL" id="GAG50080.1"/>
    </source>
</evidence>
<dbReference type="AlphaFoldDB" id="X0Y307"/>
<name>X0Y307_9ZZZZ</name>
<sequence length="32" mass="3639">VKDIINEPLMLIPKKFNAFVLISMPVKISLII</sequence>
<protein>
    <submittedName>
        <fullName evidence="1">Uncharacterized protein</fullName>
    </submittedName>
</protein>